<evidence type="ECO:0000313" key="1">
    <source>
        <dbReference type="EMBL" id="NII06737.1"/>
    </source>
</evidence>
<accession>A0A7X5UAG9</accession>
<evidence type="ECO:0000313" key="2">
    <source>
        <dbReference type="Proteomes" id="UP000490980"/>
    </source>
</evidence>
<dbReference type="Proteomes" id="UP000490980">
    <property type="component" value="Unassembled WGS sequence"/>
</dbReference>
<keyword evidence="2" id="KW-1185">Reference proteome</keyword>
<reference evidence="1 2" key="1">
    <citation type="submission" date="2020-03" db="EMBL/GenBank/DDBJ databases">
        <authorList>
            <person name="Lai Q."/>
        </authorList>
    </citation>
    <scope>NUCLEOTIDE SEQUENCE [LARGE SCALE GENOMIC DNA]</scope>
    <source>
        <strain evidence="1 2">CCUG 25036</strain>
    </source>
</reference>
<name>A0A7X5UAG9_9GAMM</name>
<dbReference type="EMBL" id="JAARLZ010000005">
    <property type="protein sequence ID" value="NII06737.1"/>
    <property type="molecule type" value="Genomic_DNA"/>
</dbReference>
<protein>
    <recommendedName>
        <fullName evidence="3">Antitoxin Xre/MbcA/ParS-like toxin-binding domain-containing protein</fullName>
    </recommendedName>
</protein>
<dbReference type="RefSeq" id="WP_166948006.1">
    <property type="nucleotide sequence ID" value="NZ_JAARLZ010000005.1"/>
</dbReference>
<sequence length="65" mass="7397">MAVGIMRRIANLAHGIEPNRQAVWEWIHNTPIEEFDGRTALELVFDGQGERVVSLLEDILARREG</sequence>
<gene>
    <name evidence="1" type="ORF">HBF25_10105</name>
</gene>
<organism evidence="1 2">
    <name type="scientific">Luteibacter anthropi</name>
    <dbReference type="NCBI Taxonomy" id="564369"/>
    <lineage>
        <taxon>Bacteria</taxon>
        <taxon>Pseudomonadati</taxon>
        <taxon>Pseudomonadota</taxon>
        <taxon>Gammaproteobacteria</taxon>
        <taxon>Lysobacterales</taxon>
        <taxon>Rhodanobacteraceae</taxon>
        <taxon>Luteibacter</taxon>
    </lineage>
</organism>
<comment type="caution">
    <text evidence="1">The sequence shown here is derived from an EMBL/GenBank/DDBJ whole genome shotgun (WGS) entry which is preliminary data.</text>
</comment>
<dbReference type="AlphaFoldDB" id="A0A7X5UAG9"/>
<evidence type="ECO:0008006" key="3">
    <source>
        <dbReference type="Google" id="ProtNLM"/>
    </source>
</evidence>
<proteinExistence type="predicted"/>